<comment type="caution">
    <text evidence="6">The sequence shown here is derived from an EMBL/GenBank/DDBJ whole genome shotgun (WGS) entry which is preliminary data.</text>
</comment>
<dbReference type="GO" id="GO:0052873">
    <property type="term" value="F:FMN reductase (NADPH) activity"/>
    <property type="evidence" value="ECO:0007669"/>
    <property type="project" value="UniProtKB-EC"/>
</dbReference>
<keyword evidence="4" id="KW-0175">Coiled coil</keyword>
<organism evidence="6 7">
    <name type="scientific">Paenibacillus oenotherae</name>
    <dbReference type="NCBI Taxonomy" id="1435645"/>
    <lineage>
        <taxon>Bacteria</taxon>
        <taxon>Bacillati</taxon>
        <taxon>Bacillota</taxon>
        <taxon>Bacilli</taxon>
        <taxon>Bacillales</taxon>
        <taxon>Paenibacillaceae</taxon>
        <taxon>Paenibacillus</taxon>
    </lineage>
</organism>
<sequence length="176" mass="18819">MKQAVIIAGTPSRTSRLTGVLQYLERILKADGCTVRWIAVADLPPEDLVYARFDSPAIAEANELVKQAEVLVVASPVYKASYSGILKAYLDLLPQKGLAGKTILPVFIGGSMAHLLAIEYALKPVLSVLGACHQLGGVYAVETQVARNADGSYELAEELMERLNDAAADLAEMCSV</sequence>
<dbReference type="InterPro" id="IPR029039">
    <property type="entry name" value="Flavoprotein-like_sf"/>
</dbReference>
<proteinExistence type="predicted"/>
<evidence type="ECO:0000313" key="6">
    <source>
        <dbReference type="EMBL" id="MBW7473363.1"/>
    </source>
</evidence>
<dbReference type="Gene3D" id="3.40.50.360">
    <property type="match status" value="1"/>
</dbReference>
<dbReference type="Pfam" id="PF03358">
    <property type="entry name" value="FMN_red"/>
    <property type="match status" value="1"/>
</dbReference>
<feature type="domain" description="NADPH-dependent FMN reductase-like" evidence="5">
    <location>
        <begin position="5"/>
        <end position="143"/>
    </location>
</feature>
<evidence type="ECO:0000256" key="4">
    <source>
        <dbReference type="SAM" id="Coils"/>
    </source>
</evidence>
<dbReference type="InterPro" id="IPR020048">
    <property type="entry name" value="NADPH-dep_FMN_reduc_SsuE"/>
</dbReference>
<evidence type="ECO:0000259" key="5">
    <source>
        <dbReference type="Pfam" id="PF03358"/>
    </source>
</evidence>
<dbReference type="PANTHER" id="PTHR43408">
    <property type="entry name" value="FMN REDUCTASE (NADPH)"/>
    <property type="match status" value="1"/>
</dbReference>
<dbReference type="InterPro" id="IPR051814">
    <property type="entry name" value="NAD(P)H-dep_FMN_reductase"/>
</dbReference>
<keyword evidence="2" id="KW-0288">FMN</keyword>
<evidence type="ECO:0000313" key="7">
    <source>
        <dbReference type="Proteomes" id="UP000812277"/>
    </source>
</evidence>
<dbReference type="Proteomes" id="UP000812277">
    <property type="component" value="Unassembled WGS sequence"/>
</dbReference>
<dbReference type="PANTHER" id="PTHR43408:SF1">
    <property type="entry name" value="FMN REDUCTASE (NADPH)"/>
    <property type="match status" value="1"/>
</dbReference>
<feature type="coiled-coil region" evidence="4">
    <location>
        <begin position="146"/>
        <end position="173"/>
    </location>
</feature>
<keyword evidence="7" id="KW-1185">Reference proteome</keyword>
<gene>
    <name evidence="6" type="primary">ssuE</name>
    <name evidence="6" type="ORF">K0T92_01235</name>
</gene>
<keyword evidence="1" id="KW-0285">Flavoprotein</keyword>
<keyword evidence="3 6" id="KW-0560">Oxidoreductase</keyword>
<protein>
    <submittedName>
        <fullName evidence="6">NADPH-dependent FMN reductase</fullName>
        <ecNumber evidence="6">1.5.1.38</ecNumber>
    </submittedName>
</protein>
<accession>A0ABS7D2E3</accession>
<evidence type="ECO:0000256" key="3">
    <source>
        <dbReference type="ARBA" id="ARBA00023002"/>
    </source>
</evidence>
<name>A0ABS7D2E3_9BACL</name>
<dbReference type="NCBIfam" id="TIGR03567">
    <property type="entry name" value="FMN_reduc_SsuE"/>
    <property type="match status" value="1"/>
</dbReference>
<evidence type="ECO:0000256" key="1">
    <source>
        <dbReference type="ARBA" id="ARBA00022630"/>
    </source>
</evidence>
<dbReference type="EMBL" id="JAHZIJ010000001">
    <property type="protein sequence ID" value="MBW7473363.1"/>
    <property type="molecule type" value="Genomic_DNA"/>
</dbReference>
<dbReference type="EC" id="1.5.1.38" evidence="6"/>
<evidence type="ECO:0000256" key="2">
    <source>
        <dbReference type="ARBA" id="ARBA00022643"/>
    </source>
</evidence>
<dbReference type="InterPro" id="IPR005025">
    <property type="entry name" value="FMN_Rdtase-like_dom"/>
</dbReference>
<reference evidence="6 7" key="1">
    <citation type="submission" date="2021-07" db="EMBL/GenBank/DDBJ databases">
        <title>Paenibacillus radiodurans sp. nov., isolated from the southeastern edge of Tengger Desert.</title>
        <authorList>
            <person name="Zhang G."/>
        </authorList>
    </citation>
    <scope>NUCLEOTIDE SEQUENCE [LARGE SCALE GENOMIC DNA]</scope>
    <source>
        <strain evidence="6 7">DT7-4</strain>
    </source>
</reference>
<dbReference type="RefSeq" id="WP_219871157.1">
    <property type="nucleotide sequence ID" value="NZ_JAHZIJ010000001.1"/>
</dbReference>
<dbReference type="SUPFAM" id="SSF52218">
    <property type="entry name" value="Flavoproteins"/>
    <property type="match status" value="1"/>
</dbReference>